<organism evidence="1 2">
    <name type="scientific">Thermoactinomyces mirandus</name>
    <dbReference type="NCBI Taxonomy" id="2756294"/>
    <lineage>
        <taxon>Bacteria</taxon>
        <taxon>Bacillati</taxon>
        <taxon>Bacillota</taxon>
        <taxon>Bacilli</taxon>
        <taxon>Bacillales</taxon>
        <taxon>Thermoactinomycetaceae</taxon>
        <taxon>Thermoactinomyces</taxon>
    </lineage>
</organism>
<protein>
    <submittedName>
        <fullName evidence="1">Uncharacterized protein</fullName>
    </submittedName>
</protein>
<dbReference type="AlphaFoldDB" id="A0A7W1XUK6"/>
<accession>A0A7W1XUK6</accession>
<dbReference type="EMBL" id="JACEOL010000055">
    <property type="protein sequence ID" value="MBA4603525.1"/>
    <property type="molecule type" value="Genomic_DNA"/>
</dbReference>
<dbReference type="Proteomes" id="UP000538292">
    <property type="component" value="Unassembled WGS sequence"/>
</dbReference>
<keyword evidence="2" id="KW-1185">Reference proteome</keyword>
<proteinExistence type="predicted"/>
<name>A0A7W1XUK6_9BACL</name>
<gene>
    <name evidence="1" type="ORF">H2C83_14660</name>
</gene>
<comment type="caution">
    <text evidence="1">The sequence shown here is derived from an EMBL/GenBank/DDBJ whole genome shotgun (WGS) entry which is preliminary data.</text>
</comment>
<evidence type="ECO:0000313" key="2">
    <source>
        <dbReference type="Proteomes" id="UP000538292"/>
    </source>
</evidence>
<reference evidence="1 2" key="1">
    <citation type="submission" date="2020-07" db="EMBL/GenBank/DDBJ databases">
        <title>Thermoactinomyces phylogeny.</title>
        <authorList>
            <person name="Dunlap C."/>
        </authorList>
    </citation>
    <scope>NUCLEOTIDE SEQUENCE [LARGE SCALE GENOMIC DNA]</scope>
    <source>
        <strain evidence="1 2">AMNI-1</strain>
    </source>
</reference>
<evidence type="ECO:0000313" key="1">
    <source>
        <dbReference type="EMBL" id="MBA4603525.1"/>
    </source>
</evidence>
<sequence>MEEIRIMVDHEAFLMGIKPALCRQMIPQLEELMPQLEKYPYMIDEDGTYLFFQNQELMNNYLARLSNIEWGSSEYHRLLGLTLGYPPSAVEFFLDKLTDHSLYQYSVNVGYAGYRFVAHVSDLHHIIDDMWNQHKVEEKTRLGVGSELYYIGYRDYEELQKFVTEVRRELVAGE</sequence>
<dbReference type="RefSeq" id="WP_181741997.1">
    <property type="nucleotide sequence ID" value="NZ_JACEOL010000055.1"/>
</dbReference>